<evidence type="ECO:0000256" key="1">
    <source>
        <dbReference type="ARBA" id="ARBA00022676"/>
    </source>
</evidence>
<dbReference type="NCBIfam" id="TIGR00430">
    <property type="entry name" value="Q_tRNA_tgt"/>
    <property type="match status" value="1"/>
</dbReference>
<feature type="domain" description="tRNA-guanine(15) transglycosylase-like" evidence="8">
    <location>
        <begin position="15"/>
        <end position="371"/>
    </location>
</feature>
<dbReference type="NCBIfam" id="TIGR00449">
    <property type="entry name" value="tgt_general"/>
    <property type="match status" value="1"/>
</dbReference>
<feature type="binding site" evidence="7">
    <location>
        <position position="218"/>
    </location>
    <ligand>
        <name>substrate</name>
    </ligand>
</feature>
<dbReference type="InterPro" id="IPR004803">
    <property type="entry name" value="TGT"/>
</dbReference>
<keyword evidence="4 7" id="KW-0671">Queuosine biosynthesis</keyword>
<dbReference type="InterPro" id="IPR050076">
    <property type="entry name" value="ArchSynthase1/Queuine_TRR"/>
</dbReference>
<feature type="binding site" evidence="7">
    <location>
        <position position="308"/>
    </location>
    <ligand>
        <name>Zn(2+)</name>
        <dbReference type="ChEBI" id="CHEBI:29105"/>
    </ligand>
</feature>
<comment type="function">
    <text evidence="7">Catalyzes the base-exchange of a guanine (G) residue with the queuine precursor 7-aminomethyl-7-deazaguanine (PreQ1) at position 34 (anticodon wobble position) in tRNAs with GU(N) anticodons (tRNA-Asp, -Asn, -His and -Tyr). Catalysis occurs through a double-displacement mechanism. The nucleophile active site attacks the C1' of nucleotide 34 to detach the guanine base from the RNA, forming a covalent enzyme-RNA intermediate. The proton acceptor active site deprotonates the incoming PreQ1, allowing a nucleophilic attack on the C1' of the ribose to form the product. After dissociation, two additional enzymatic reactions on the tRNA convert PreQ1 to queuine (Q), resulting in the hypermodified nucleoside queuosine (7-(((4,5-cis-dihydroxy-2-cyclopenten-1-yl)amino)methyl)-7-deazaguanosine).</text>
</comment>
<evidence type="ECO:0000256" key="3">
    <source>
        <dbReference type="ARBA" id="ARBA00022694"/>
    </source>
</evidence>
<dbReference type="HAMAP" id="MF_00168">
    <property type="entry name" value="Q_tRNA_Tgt"/>
    <property type="match status" value="1"/>
</dbReference>
<dbReference type="Proteomes" id="UP000004633">
    <property type="component" value="Unassembled WGS sequence"/>
</dbReference>
<keyword evidence="5 7" id="KW-0862">Zinc</keyword>
<dbReference type="PANTHER" id="PTHR46499">
    <property type="entry name" value="QUEUINE TRNA-RIBOSYLTRANSFERASE"/>
    <property type="match status" value="1"/>
</dbReference>
<comment type="subunit">
    <text evidence="7">Homodimer. Within each dimer, one monomer is responsible for RNA recognition and catalysis, while the other monomer binds to the replacement base PreQ1.</text>
</comment>
<proteinExistence type="inferred from homology"/>
<dbReference type="STRING" id="749551.HMPREF9555_00020"/>
<protein>
    <recommendedName>
        <fullName evidence="7">Queuine tRNA-ribosyltransferase</fullName>
        <ecNumber evidence="7">2.4.2.29</ecNumber>
    </recommendedName>
    <alternativeName>
        <fullName evidence="7">Guanine insertion enzyme</fullName>
    </alternativeName>
    <alternativeName>
        <fullName evidence="7">tRNA-guanine transglycosylase</fullName>
    </alternativeName>
</protein>
<dbReference type="FunFam" id="3.20.20.105:FF:000001">
    <property type="entry name" value="Queuine tRNA-ribosyltransferase"/>
    <property type="match status" value="1"/>
</dbReference>
<comment type="cofactor">
    <cofactor evidence="7">
        <name>Zn(2+)</name>
        <dbReference type="ChEBI" id="CHEBI:29105"/>
    </cofactor>
    <text evidence="7">Binds 1 zinc ion per subunit.</text>
</comment>
<feature type="binding site" evidence="7">
    <location>
        <position position="191"/>
    </location>
    <ligand>
        <name>substrate</name>
    </ligand>
</feature>
<dbReference type="RefSeq" id="WP_009348627.1">
    <property type="nucleotide sequence ID" value="NZ_GL638127.1"/>
</dbReference>
<dbReference type="InterPro" id="IPR002616">
    <property type="entry name" value="tRNA_ribo_trans-like"/>
</dbReference>
<feature type="active site" description="Nucleophile" evidence="7">
    <location>
        <position position="268"/>
    </location>
</feature>
<evidence type="ECO:0000256" key="2">
    <source>
        <dbReference type="ARBA" id="ARBA00022679"/>
    </source>
</evidence>
<keyword evidence="2 7" id="KW-0808">Transferase</keyword>
<dbReference type="GO" id="GO:0046872">
    <property type="term" value="F:metal ion binding"/>
    <property type="evidence" value="ECO:0007669"/>
    <property type="project" value="UniProtKB-KW"/>
</dbReference>
<gene>
    <name evidence="7 9" type="primary">tgt</name>
    <name evidence="9" type="ORF">HMPREF9555_00020</name>
</gene>
<comment type="caution">
    <text evidence="7">Lacks conserved residue(s) required for the propagation of feature annotation.</text>
</comment>
<evidence type="ECO:0000256" key="7">
    <source>
        <dbReference type="HAMAP-Rule" id="MF_00168"/>
    </source>
</evidence>
<sequence>MAAISYELVRQDETTGARAGVLHTPHGSYPTPIFMPVGTQATVKGVSPDELRDLGAGIILGNTYHLFLRPGAELVREAGGLHRFMHWEGAILTDSGGVQVFSLGDLRKITEEGVAFRSHIDGSKKFLSPEVSMQVQRCLGSDIVMAFDECIPYPADHDYAKASTERTQRWLVRCKAAMAGAEGQGLFGIVQGGMYRDLRARHAAEVAELDLPGYAIGGLSVGEPHALMEEILSYTAQLLPAGKPRYLMGVGTPDYLLTGVRHGIDMFDCVFPTRVARNGMAMTWTGRLVMKNAEHTHAHEILEEGCGCYACRNGYTRAYIRHLVRAQEIFGLRLLTLHNLYFLQEFMRRMRAAIIDGTFPAFYGSVMEHYRKNG</sequence>
<dbReference type="SUPFAM" id="SSF51713">
    <property type="entry name" value="tRNA-guanine transglycosylase"/>
    <property type="match status" value="1"/>
</dbReference>
<dbReference type="Pfam" id="PF01702">
    <property type="entry name" value="TGT"/>
    <property type="match status" value="1"/>
</dbReference>
<dbReference type="AlphaFoldDB" id="E7MZ80"/>
<dbReference type="PANTHER" id="PTHR46499:SF1">
    <property type="entry name" value="QUEUINE TRNA-RIBOSYLTRANSFERASE"/>
    <property type="match status" value="1"/>
</dbReference>
<name>E7MZ80_9FIRM</name>
<evidence type="ECO:0000313" key="10">
    <source>
        <dbReference type="Proteomes" id="UP000004633"/>
    </source>
</evidence>
<evidence type="ECO:0000259" key="8">
    <source>
        <dbReference type="Pfam" id="PF01702"/>
    </source>
</evidence>
<feature type="region of interest" description="RNA binding" evidence="7">
    <location>
        <begin position="249"/>
        <end position="255"/>
    </location>
</feature>
<accession>E7MZ80</accession>
<comment type="pathway">
    <text evidence="7">tRNA modification; tRNA-queuosine biosynthesis.</text>
</comment>
<dbReference type="Gene3D" id="3.20.20.105">
    <property type="entry name" value="Queuine tRNA-ribosyltransferase-like"/>
    <property type="match status" value="1"/>
</dbReference>
<dbReference type="GO" id="GO:0008479">
    <property type="term" value="F:tRNA-guanosine(34) queuine transglycosylase activity"/>
    <property type="evidence" value="ECO:0007669"/>
    <property type="project" value="UniProtKB-UniRule"/>
</dbReference>
<dbReference type="EMBL" id="AECV01000001">
    <property type="protein sequence ID" value="EFW30394.1"/>
    <property type="molecule type" value="Genomic_DNA"/>
</dbReference>
<comment type="caution">
    <text evidence="9">The sequence shown here is derived from an EMBL/GenBank/DDBJ whole genome shotgun (WGS) entry which is preliminary data.</text>
</comment>
<evidence type="ECO:0000256" key="6">
    <source>
        <dbReference type="ARBA" id="ARBA00050112"/>
    </source>
</evidence>
<dbReference type="InterPro" id="IPR036511">
    <property type="entry name" value="TGT-like_sf"/>
</dbReference>
<evidence type="ECO:0000256" key="4">
    <source>
        <dbReference type="ARBA" id="ARBA00022785"/>
    </source>
</evidence>
<feature type="binding site" evidence="7">
    <location>
        <position position="306"/>
    </location>
    <ligand>
        <name>Zn(2+)</name>
        <dbReference type="ChEBI" id="CHEBI:29105"/>
    </ligand>
</feature>
<feature type="region of interest" description="RNA binding; important for wobble base 34 recognition" evidence="7">
    <location>
        <begin position="273"/>
        <end position="277"/>
    </location>
</feature>
<comment type="catalytic activity">
    <reaction evidence="6 7">
        <text>7-aminomethyl-7-carbaguanine + guanosine(34) in tRNA = 7-aminomethyl-7-carbaguanosine(34) in tRNA + guanine</text>
        <dbReference type="Rhea" id="RHEA:24104"/>
        <dbReference type="Rhea" id="RHEA-COMP:10341"/>
        <dbReference type="Rhea" id="RHEA-COMP:10342"/>
        <dbReference type="ChEBI" id="CHEBI:16235"/>
        <dbReference type="ChEBI" id="CHEBI:58703"/>
        <dbReference type="ChEBI" id="CHEBI:74269"/>
        <dbReference type="ChEBI" id="CHEBI:82833"/>
        <dbReference type="EC" id="2.4.2.29"/>
    </reaction>
</comment>
<evidence type="ECO:0000313" key="9">
    <source>
        <dbReference type="EMBL" id="EFW30394.1"/>
    </source>
</evidence>
<feature type="binding site" evidence="7">
    <location>
        <position position="148"/>
    </location>
    <ligand>
        <name>substrate</name>
    </ligand>
</feature>
<dbReference type="UniPathway" id="UPA00392"/>
<dbReference type="GO" id="GO:0008616">
    <property type="term" value="P:tRNA queuosine(34) biosynthetic process"/>
    <property type="evidence" value="ECO:0007669"/>
    <property type="project" value="UniProtKB-UniRule"/>
</dbReference>
<evidence type="ECO:0000256" key="5">
    <source>
        <dbReference type="ARBA" id="ARBA00022833"/>
    </source>
</evidence>
<dbReference type="EC" id="2.4.2.29" evidence="7"/>
<keyword evidence="1 7" id="KW-0328">Glycosyltransferase</keyword>
<keyword evidence="7" id="KW-0479">Metal-binding</keyword>
<dbReference type="GO" id="GO:0005829">
    <property type="term" value="C:cytosol"/>
    <property type="evidence" value="ECO:0007669"/>
    <property type="project" value="TreeGrafter"/>
</dbReference>
<keyword evidence="10" id="KW-1185">Reference proteome</keyword>
<keyword evidence="3 7" id="KW-0819">tRNA processing</keyword>
<reference evidence="9 10" key="1">
    <citation type="submission" date="2010-08" db="EMBL/GenBank/DDBJ databases">
        <authorList>
            <person name="Weinstock G."/>
            <person name="Sodergren E."/>
            <person name="Clifton S."/>
            <person name="Fulton L."/>
            <person name="Fulton B."/>
            <person name="Courtney L."/>
            <person name="Fronick C."/>
            <person name="Harrison M."/>
            <person name="Strong C."/>
            <person name="Farmer C."/>
            <person name="Delahaunty K."/>
            <person name="Markovic C."/>
            <person name="Hall O."/>
            <person name="Minx P."/>
            <person name="Tomlinson C."/>
            <person name="Mitreva M."/>
            <person name="Hou S."/>
            <person name="Chen J."/>
            <person name="Wollam A."/>
            <person name="Pepin K.H."/>
            <person name="Johnson M."/>
            <person name="Bhonagiri V."/>
            <person name="Zhang X."/>
            <person name="Suruliraj S."/>
            <person name="Warren W."/>
            <person name="Chinwalla A."/>
            <person name="Mardis E.R."/>
            <person name="Wilson R.K."/>
        </authorList>
    </citation>
    <scope>NUCLEOTIDE SEQUENCE [LARGE SCALE GENOMIC DNA]</scope>
    <source>
        <strain evidence="9 10">F0399</strain>
    </source>
</reference>
<feature type="binding site" evidence="7">
    <location>
        <position position="311"/>
    </location>
    <ligand>
        <name>Zn(2+)</name>
        <dbReference type="ChEBI" id="CHEBI:29105"/>
    </ligand>
</feature>
<comment type="similarity">
    <text evidence="7">Belongs to the queuine tRNA-ribosyltransferase family.</text>
</comment>
<organism evidence="9 10">
    <name type="scientific">Selenomonas artemidis F0399</name>
    <dbReference type="NCBI Taxonomy" id="749551"/>
    <lineage>
        <taxon>Bacteria</taxon>
        <taxon>Bacillati</taxon>
        <taxon>Bacillota</taxon>
        <taxon>Negativicutes</taxon>
        <taxon>Selenomonadales</taxon>
        <taxon>Selenomonadaceae</taxon>
        <taxon>Selenomonas</taxon>
    </lineage>
</organism>
<feature type="binding site" evidence="7">
    <location>
        <position position="338"/>
    </location>
    <ligand>
        <name>Zn(2+)</name>
        <dbReference type="ChEBI" id="CHEBI:29105"/>
    </ligand>
</feature>
<feature type="active site" description="Proton acceptor" evidence="7">
    <location>
        <position position="94"/>
    </location>
</feature>
<dbReference type="HOGENOM" id="CLU_022060_0_1_9"/>